<evidence type="ECO:0000256" key="1">
    <source>
        <dbReference type="ARBA" id="ARBA00004443"/>
    </source>
</evidence>
<dbReference type="OrthoDB" id="5778907at2759"/>
<evidence type="ECO:0000313" key="14">
    <source>
        <dbReference type="EMBL" id="KNE57229.1"/>
    </source>
</evidence>
<comment type="subunit">
    <text evidence="13">Component of the cytochrome c oxidase (complex IV, CIV), a multisubunit enzyme composed of a catalytic core of 3 subunits and several supernumerary subunits.</text>
</comment>
<dbReference type="EMBL" id="GG745331">
    <property type="protein sequence ID" value="KNE57229.1"/>
    <property type="molecule type" value="Genomic_DNA"/>
</dbReference>
<comment type="function">
    <text evidence="13">Component of the cytochrome c oxidase, the last enzyme in the mitochondrial electron transport chain which drives oxidative phosphorylation. The respiratory chain contains 3 multisubunit complexes succinate dehydrogenase (complex II, CII), ubiquinol-cytochrome c oxidoreductase (cytochrome b-c1 complex, complex III, CIII) and cytochrome c oxidase (complex IV, CIV), that cooperate to transfer electrons derived from NADH and succinate to molecular oxygen, creating an electrochemical gradient over the inner membrane that drives transmembrane transport and the ATP synthase. Cytochrome c oxidase is the component of the respiratory chain that catalyzes the reduction of oxygen to water. Electrons originating from reduced cytochrome c in the intermembrane space (IMS) are transferred via the dinuclear copper A center (CU(A)) of subunit 2 and heme A of subunit 1 to the active site in subunit 1, a binuclear center (BNC) formed by heme A3 and copper B (CU(B)). The BNC reduces molecular oxygen to 2 water molecules using 4 electrons from cytochrome c in the IMS and 4 protons from the mitochondrial matrix.</text>
</comment>
<evidence type="ECO:0000256" key="3">
    <source>
        <dbReference type="ARBA" id="ARBA00007972"/>
    </source>
</evidence>
<dbReference type="GO" id="GO:0046872">
    <property type="term" value="F:metal ion binding"/>
    <property type="evidence" value="ECO:0007669"/>
    <property type="project" value="UniProtKB-UniRule"/>
</dbReference>
<protein>
    <recommendedName>
        <fullName evidence="11 13">Cytochrome c oxidase subunit 6, mitochondrial</fullName>
    </recommendedName>
    <alternativeName>
        <fullName evidence="12 13">Cytochrome c oxidase polypeptide VI</fullName>
    </alternativeName>
</protein>
<dbReference type="CDD" id="cd00923">
    <property type="entry name" value="Cyt_c_Oxidase_Va"/>
    <property type="match status" value="1"/>
</dbReference>
<proteinExistence type="inferred from homology"/>
<evidence type="ECO:0000256" key="2">
    <source>
        <dbReference type="ARBA" id="ARBA00004673"/>
    </source>
</evidence>
<evidence type="ECO:0000256" key="5">
    <source>
        <dbReference type="ARBA" id="ARBA00022723"/>
    </source>
</evidence>
<accession>A0A0L0S4D4</accession>
<dbReference type="InterPro" id="IPR003204">
    <property type="entry name" value="Cyt_c_oxidase_su5A/6"/>
</dbReference>
<evidence type="ECO:0000256" key="4">
    <source>
        <dbReference type="ARBA" id="ARBA00022617"/>
    </source>
</evidence>
<reference evidence="14 15" key="1">
    <citation type="submission" date="2009-11" db="EMBL/GenBank/DDBJ databases">
        <title>Annotation of Allomyces macrogynus ATCC 38327.</title>
        <authorList>
            <consortium name="The Broad Institute Genome Sequencing Platform"/>
            <person name="Russ C."/>
            <person name="Cuomo C."/>
            <person name="Burger G."/>
            <person name="Gray M.W."/>
            <person name="Holland P.W.H."/>
            <person name="King N."/>
            <person name="Lang F.B.F."/>
            <person name="Roger A.J."/>
            <person name="Ruiz-Trillo I."/>
            <person name="Young S.K."/>
            <person name="Zeng Q."/>
            <person name="Gargeya S."/>
            <person name="Fitzgerald M."/>
            <person name="Haas B."/>
            <person name="Abouelleil A."/>
            <person name="Alvarado L."/>
            <person name="Arachchi H.M."/>
            <person name="Berlin A."/>
            <person name="Chapman S.B."/>
            <person name="Gearin G."/>
            <person name="Goldberg J."/>
            <person name="Griggs A."/>
            <person name="Gujja S."/>
            <person name="Hansen M."/>
            <person name="Heiman D."/>
            <person name="Howarth C."/>
            <person name="Larimer J."/>
            <person name="Lui A."/>
            <person name="MacDonald P.J.P."/>
            <person name="McCowen C."/>
            <person name="Montmayeur A."/>
            <person name="Murphy C."/>
            <person name="Neiman D."/>
            <person name="Pearson M."/>
            <person name="Priest M."/>
            <person name="Roberts A."/>
            <person name="Saif S."/>
            <person name="Shea T."/>
            <person name="Sisk P."/>
            <person name="Stolte C."/>
            <person name="Sykes S."/>
            <person name="Wortman J."/>
            <person name="Nusbaum C."/>
            <person name="Birren B."/>
        </authorList>
    </citation>
    <scope>NUCLEOTIDE SEQUENCE [LARGE SCALE GENOMIC DNA]</scope>
    <source>
        <strain evidence="14 15">ATCC 38327</strain>
    </source>
</reference>
<evidence type="ECO:0000256" key="12">
    <source>
        <dbReference type="ARBA" id="ARBA00082700"/>
    </source>
</evidence>
<dbReference type="UniPathway" id="UPA00705"/>
<comment type="similarity">
    <text evidence="3 13">Belongs to the cytochrome c oxidase subunit 5A family.</text>
</comment>
<evidence type="ECO:0000256" key="6">
    <source>
        <dbReference type="ARBA" id="ARBA00022792"/>
    </source>
</evidence>
<dbReference type="FunFam" id="1.25.40.40:FF:000001">
    <property type="entry name" value="Cytochrome c oxidase subunit VI"/>
    <property type="match status" value="1"/>
</dbReference>
<keyword evidence="5 13" id="KW-0479">Metal-binding</keyword>
<gene>
    <name evidence="14" type="ORF">AMAG_02964</name>
</gene>
<dbReference type="Proteomes" id="UP000054350">
    <property type="component" value="Unassembled WGS sequence"/>
</dbReference>
<dbReference type="OMA" id="MEKWPAD"/>
<organism evidence="14 15">
    <name type="scientific">Allomyces macrogynus (strain ATCC 38327)</name>
    <name type="common">Allomyces javanicus var. macrogynus</name>
    <dbReference type="NCBI Taxonomy" id="578462"/>
    <lineage>
        <taxon>Eukaryota</taxon>
        <taxon>Fungi</taxon>
        <taxon>Fungi incertae sedis</taxon>
        <taxon>Blastocladiomycota</taxon>
        <taxon>Blastocladiomycetes</taxon>
        <taxon>Blastocladiales</taxon>
        <taxon>Blastocladiaceae</taxon>
        <taxon>Allomyces</taxon>
    </lineage>
</organism>
<keyword evidence="10 13" id="KW-0472">Membrane</keyword>
<dbReference type="VEuPathDB" id="FungiDB:AMAG_02964"/>
<name>A0A0L0S4D4_ALLM3</name>
<dbReference type="PANTHER" id="PTHR14200:SF11">
    <property type="entry name" value="CYTOCHROME C OXIDASE SUBUNIT 5A, MITOCHONDRIAL"/>
    <property type="match status" value="1"/>
</dbReference>
<evidence type="ECO:0000256" key="13">
    <source>
        <dbReference type="RuleBase" id="RU368103"/>
    </source>
</evidence>
<dbReference type="eggNOG" id="KOG4077">
    <property type="taxonomic scope" value="Eukaryota"/>
</dbReference>
<evidence type="ECO:0000256" key="11">
    <source>
        <dbReference type="ARBA" id="ARBA00070174"/>
    </source>
</evidence>
<keyword evidence="6 13" id="KW-0999">Mitochondrion inner membrane</keyword>
<evidence type="ECO:0000256" key="9">
    <source>
        <dbReference type="ARBA" id="ARBA00023128"/>
    </source>
</evidence>
<dbReference type="Gene3D" id="1.25.40.40">
    <property type="entry name" value="Cytochrome c oxidase, subunit Va/VI"/>
    <property type="match status" value="1"/>
</dbReference>
<comment type="pathway">
    <text evidence="2 13">Energy metabolism; oxidative phosphorylation.</text>
</comment>
<dbReference type="GO" id="GO:0045277">
    <property type="term" value="C:respiratory chain complex IV"/>
    <property type="evidence" value="ECO:0007669"/>
    <property type="project" value="UniProtKB-UniRule"/>
</dbReference>
<dbReference type="STRING" id="578462.A0A0L0S4D4"/>
<sequence>MFAVARTVARSTQLVAAAARPALASSVRAYSSHSDEDLSFDDFTKKYVAFFEQAEDLFEVQRGLNNAFSYDLVPSTDICEAALRACRRVNDYPTAVRVFEGIKQKVPADKHYQEYLTALKPIREELGIETREELGL</sequence>
<evidence type="ECO:0000256" key="8">
    <source>
        <dbReference type="ARBA" id="ARBA00023004"/>
    </source>
</evidence>
<keyword evidence="9 13" id="KW-0496">Mitochondrion</keyword>
<dbReference type="GO" id="GO:0005743">
    <property type="term" value="C:mitochondrial inner membrane"/>
    <property type="evidence" value="ECO:0007669"/>
    <property type="project" value="UniProtKB-SubCell"/>
</dbReference>
<evidence type="ECO:0000256" key="10">
    <source>
        <dbReference type="ARBA" id="ARBA00023136"/>
    </source>
</evidence>
<keyword evidence="4 13" id="KW-0349">Heme</keyword>
<evidence type="ECO:0000313" key="15">
    <source>
        <dbReference type="Proteomes" id="UP000054350"/>
    </source>
</evidence>
<reference evidence="15" key="2">
    <citation type="submission" date="2009-11" db="EMBL/GenBank/DDBJ databases">
        <title>The Genome Sequence of Allomyces macrogynus strain ATCC 38327.</title>
        <authorList>
            <consortium name="The Broad Institute Genome Sequencing Platform"/>
            <person name="Russ C."/>
            <person name="Cuomo C."/>
            <person name="Shea T."/>
            <person name="Young S.K."/>
            <person name="Zeng Q."/>
            <person name="Koehrsen M."/>
            <person name="Haas B."/>
            <person name="Borodovsky M."/>
            <person name="Guigo R."/>
            <person name="Alvarado L."/>
            <person name="Berlin A."/>
            <person name="Borenstein D."/>
            <person name="Chen Z."/>
            <person name="Engels R."/>
            <person name="Freedman E."/>
            <person name="Gellesch M."/>
            <person name="Goldberg J."/>
            <person name="Griggs A."/>
            <person name="Gujja S."/>
            <person name="Heiman D."/>
            <person name="Hepburn T."/>
            <person name="Howarth C."/>
            <person name="Jen D."/>
            <person name="Larson L."/>
            <person name="Lewis B."/>
            <person name="Mehta T."/>
            <person name="Park D."/>
            <person name="Pearson M."/>
            <person name="Roberts A."/>
            <person name="Saif S."/>
            <person name="Shenoy N."/>
            <person name="Sisk P."/>
            <person name="Stolte C."/>
            <person name="Sykes S."/>
            <person name="Walk T."/>
            <person name="White J."/>
            <person name="Yandava C."/>
            <person name="Burger G."/>
            <person name="Gray M.W."/>
            <person name="Holland P.W.H."/>
            <person name="King N."/>
            <person name="Lang F.B.F."/>
            <person name="Roger A.J."/>
            <person name="Ruiz-Trillo I."/>
            <person name="Lander E."/>
            <person name="Nusbaum C."/>
        </authorList>
    </citation>
    <scope>NUCLEOTIDE SEQUENCE [LARGE SCALE GENOMIC DNA]</scope>
    <source>
        <strain evidence="15">ATCC 38327</strain>
    </source>
</reference>
<dbReference type="GO" id="GO:0006123">
    <property type="term" value="P:mitochondrial electron transport, cytochrome c to oxygen"/>
    <property type="evidence" value="ECO:0007669"/>
    <property type="project" value="UniProtKB-UniRule"/>
</dbReference>
<dbReference type="AlphaFoldDB" id="A0A0L0S4D4"/>
<dbReference type="SUPFAM" id="SSF48479">
    <property type="entry name" value="Cytochrome c oxidase subunit E"/>
    <property type="match status" value="1"/>
</dbReference>
<dbReference type="PANTHER" id="PTHR14200">
    <property type="entry name" value="CYTOCHROME C OXIDASE POLYPEPTIDE"/>
    <property type="match status" value="1"/>
</dbReference>
<keyword evidence="7 13" id="KW-0809">Transit peptide</keyword>
<comment type="subcellular location">
    <subcellularLocation>
        <location evidence="1 13">Mitochondrion inner membrane</location>
        <topology evidence="1 13">Peripheral membrane protein</topology>
        <orientation evidence="1 13">Matrix side</orientation>
    </subcellularLocation>
</comment>
<dbReference type="Pfam" id="PF02284">
    <property type="entry name" value="COX5A"/>
    <property type="match status" value="1"/>
</dbReference>
<dbReference type="InterPro" id="IPR036545">
    <property type="entry name" value="Cyt_c_oxidase_su5A/6_sf"/>
</dbReference>
<evidence type="ECO:0000256" key="7">
    <source>
        <dbReference type="ARBA" id="ARBA00022946"/>
    </source>
</evidence>
<keyword evidence="8 13" id="KW-0408">Iron</keyword>
<keyword evidence="15" id="KW-1185">Reference proteome</keyword>